<dbReference type="Gene3D" id="3.40.50.150">
    <property type="entry name" value="Vaccinia Virus protein VP39"/>
    <property type="match status" value="1"/>
</dbReference>
<keyword evidence="4 6" id="KW-0949">S-adenosyl-L-methionine</keyword>
<dbReference type="PANTHER" id="PTHR22807:SF34">
    <property type="entry name" value="TRNA (CYTOSINE(72)-C(5))-METHYLTRANSFERASE NSUN6"/>
    <property type="match status" value="1"/>
</dbReference>
<dbReference type="GO" id="GO:0032259">
    <property type="term" value="P:methylation"/>
    <property type="evidence" value="ECO:0007669"/>
    <property type="project" value="UniProtKB-KW"/>
</dbReference>
<keyword evidence="3 6" id="KW-0808">Transferase</keyword>
<dbReference type="SUPFAM" id="SSF53335">
    <property type="entry name" value="S-adenosyl-L-methionine-dependent methyltransferases"/>
    <property type="match status" value="1"/>
</dbReference>
<evidence type="ECO:0000313" key="8">
    <source>
        <dbReference type="EMBL" id="KAL3268893.1"/>
    </source>
</evidence>
<dbReference type="InterPro" id="IPR018314">
    <property type="entry name" value="RsmB/NOL1/NOP2-like_CS"/>
</dbReference>
<dbReference type="PROSITE" id="PS50890">
    <property type="entry name" value="PUA"/>
    <property type="match status" value="1"/>
</dbReference>
<feature type="active site" description="Nucleophile" evidence="6">
    <location>
        <position position="371"/>
    </location>
</feature>
<dbReference type="PROSITE" id="PS51686">
    <property type="entry name" value="SAM_MT_RSMB_NOP"/>
    <property type="match status" value="1"/>
</dbReference>
<name>A0ABD2MR74_9CUCU</name>
<evidence type="ECO:0000256" key="1">
    <source>
        <dbReference type="ARBA" id="ARBA00007494"/>
    </source>
</evidence>
<dbReference type="AlphaFoldDB" id="A0ABD2MR74"/>
<dbReference type="CDD" id="cd21150">
    <property type="entry name" value="PUA_NSun6-like"/>
    <property type="match status" value="1"/>
</dbReference>
<protein>
    <recommendedName>
        <fullName evidence="7">SAM-dependent MTase RsmB/NOP-type domain-containing protein</fullName>
    </recommendedName>
</protein>
<organism evidence="8 9">
    <name type="scientific">Cryptolaemus montrouzieri</name>
    <dbReference type="NCBI Taxonomy" id="559131"/>
    <lineage>
        <taxon>Eukaryota</taxon>
        <taxon>Metazoa</taxon>
        <taxon>Ecdysozoa</taxon>
        <taxon>Arthropoda</taxon>
        <taxon>Hexapoda</taxon>
        <taxon>Insecta</taxon>
        <taxon>Pterygota</taxon>
        <taxon>Neoptera</taxon>
        <taxon>Endopterygota</taxon>
        <taxon>Coleoptera</taxon>
        <taxon>Polyphaga</taxon>
        <taxon>Cucujiformia</taxon>
        <taxon>Coccinelloidea</taxon>
        <taxon>Coccinellidae</taxon>
        <taxon>Scymninae</taxon>
        <taxon>Scymnini</taxon>
        <taxon>Cryptolaemus</taxon>
    </lineage>
</organism>
<keyword evidence="5 6" id="KW-0694">RNA-binding</keyword>
<dbReference type="PANTHER" id="PTHR22807">
    <property type="entry name" value="NOP2 YEAST -RELATED NOL1/NOP2/FMU SUN DOMAIN-CONTAINING"/>
    <property type="match status" value="1"/>
</dbReference>
<feature type="binding site" evidence="6">
    <location>
        <position position="321"/>
    </location>
    <ligand>
        <name>S-adenosyl-L-methionine</name>
        <dbReference type="ChEBI" id="CHEBI:59789"/>
    </ligand>
</feature>
<evidence type="ECO:0000256" key="5">
    <source>
        <dbReference type="ARBA" id="ARBA00022884"/>
    </source>
</evidence>
<dbReference type="InterPro" id="IPR001678">
    <property type="entry name" value="MeTrfase_RsmB-F_NOP2_dom"/>
</dbReference>
<dbReference type="EMBL" id="JABFTP020000021">
    <property type="protein sequence ID" value="KAL3268893.1"/>
    <property type="molecule type" value="Genomic_DNA"/>
</dbReference>
<dbReference type="SMART" id="SM00359">
    <property type="entry name" value="PUA"/>
    <property type="match status" value="1"/>
</dbReference>
<keyword evidence="2 6" id="KW-0489">Methyltransferase</keyword>
<evidence type="ECO:0000256" key="2">
    <source>
        <dbReference type="ARBA" id="ARBA00022603"/>
    </source>
</evidence>
<dbReference type="GO" id="GO:0003723">
    <property type="term" value="F:RNA binding"/>
    <property type="evidence" value="ECO:0007669"/>
    <property type="project" value="UniProtKB-UniRule"/>
</dbReference>
<gene>
    <name evidence="8" type="ORF">HHI36_007982</name>
</gene>
<dbReference type="InterPro" id="IPR049560">
    <property type="entry name" value="MeTrfase_RsmB-F_NOP2_cat"/>
</dbReference>
<evidence type="ECO:0000313" key="9">
    <source>
        <dbReference type="Proteomes" id="UP001516400"/>
    </source>
</evidence>
<feature type="binding site" evidence="6">
    <location>
        <position position="265"/>
    </location>
    <ligand>
        <name>S-adenosyl-L-methionine</name>
        <dbReference type="ChEBI" id="CHEBI:59789"/>
    </ligand>
</feature>
<comment type="similarity">
    <text evidence="1 6">Belongs to the class I-like SAM-binding methyltransferase superfamily. RsmB/NOP family.</text>
</comment>
<reference evidence="8 9" key="1">
    <citation type="journal article" date="2021" name="BMC Biol.">
        <title>Horizontally acquired antibacterial genes associated with adaptive radiation of ladybird beetles.</title>
        <authorList>
            <person name="Li H.S."/>
            <person name="Tang X.F."/>
            <person name="Huang Y.H."/>
            <person name="Xu Z.Y."/>
            <person name="Chen M.L."/>
            <person name="Du X.Y."/>
            <person name="Qiu B.Y."/>
            <person name="Chen P.T."/>
            <person name="Zhang W."/>
            <person name="Slipinski A."/>
            <person name="Escalona H.E."/>
            <person name="Waterhouse R.M."/>
            <person name="Zwick A."/>
            <person name="Pang H."/>
        </authorList>
    </citation>
    <scope>NUCLEOTIDE SEQUENCE [LARGE SCALE GENOMIC DNA]</scope>
    <source>
        <strain evidence="8">SYSU2018</strain>
    </source>
</reference>
<dbReference type="PROSITE" id="PS01153">
    <property type="entry name" value="NOL1_NOP2_SUN"/>
    <property type="match status" value="1"/>
</dbReference>
<dbReference type="CDD" id="cd02440">
    <property type="entry name" value="AdoMet_MTases"/>
    <property type="match status" value="1"/>
</dbReference>
<dbReference type="GO" id="GO:0008168">
    <property type="term" value="F:methyltransferase activity"/>
    <property type="evidence" value="ECO:0007669"/>
    <property type="project" value="UniProtKB-KW"/>
</dbReference>
<dbReference type="InterPro" id="IPR023267">
    <property type="entry name" value="RCMT"/>
</dbReference>
<dbReference type="InterPro" id="IPR029063">
    <property type="entry name" value="SAM-dependent_MTases_sf"/>
</dbReference>
<dbReference type="Pfam" id="PF01472">
    <property type="entry name" value="PUA"/>
    <property type="match status" value="1"/>
</dbReference>
<proteinExistence type="inferred from homology"/>
<dbReference type="Proteomes" id="UP001516400">
    <property type="component" value="Unassembled WGS sequence"/>
</dbReference>
<accession>A0ABD2MR74</accession>
<comment type="caution">
    <text evidence="6">Lacks conserved residue(s) required for the propagation of feature annotation.</text>
</comment>
<comment type="caution">
    <text evidence="8">The sequence shown here is derived from an EMBL/GenBank/DDBJ whole genome shotgun (WGS) entry which is preliminary data.</text>
</comment>
<keyword evidence="9" id="KW-1185">Reference proteome</keyword>
<evidence type="ECO:0000259" key="7">
    <source>
        <dbReference type="PROSITE" id="PS51686"/>
    </source>
</evidence>
<evidence type="ECO:0000256" key="3">
    <source>
        <dbReference type="ARBA" id="ARBA00022679"/>
    </source>
</evidence>
<dbReference type="Gene3D" id="2.30.130.10">
    <property type="entry name" value="PUA domain"/>
    <property type="match status" value="1"/>
</dbReference>
<dbReference type="InterPro" id="IPR036974">
    <property type="entry name" value="PUA_sf"/>
</dbReference>
<dbReference type="Pfam" id="PF01189">
    <property type="entry name" value="Methyltr_RsmB-F"/>
    <property type="match status" value="1"/>
</dbReference>
<dbReference type="InterPro" id="IPR015947">
    <property type="entry name" value="PUA-like_sf"/>
</dbReference>
<dbReference type="InterPro" id="IPR002478">
    <property type="entry name" value="PUA"/>
</dbReference>
<evidence type="ECO:0000256" key="4">
    <source>
        <dbReference type="ARBA" id="ARBA00022691"/>
    </source>
</evidence>
<dbReference type="SUPFAM" id="SSF88697">
    <property type="entry name" value="PUA domain-like"/>
    <property type="match status" value="1"/>
</dbReference>
<feature type="domain" description="SAM-dependent MTase RsmB/NOP-type" evidence="7">
    <location>
        <begin position="134"/>
        <end position="441"/>
    </location>
</feature>
<dbReference type="PRINTS" id="PR02008">
    <property type="entry name" value="RCMTFAMILY"/>
</dbReference>
<evidence type="ECO:0000256" key="6">
    <source>
        <dbReference type="PROSITE-ProRule" id="PRU01023"/>
    </source>
</evidence>
<sequence length="441" mass="48775">MPYPNSPFSLQLHESLMSRIESASSYSSSINISNFTRICNWLCTPPRVTTIRVNTLLSNTDNILNKLHHHFRYILEDALVPNIYIHESTKDVIIVEHTPKILDNISPKEIIVDDACAAAVLRGAHIFAPGVLGMTIGCQKSDNVSIYVDLAKKCKKGLQKVYDKDKILIAKGVVNMTRSELYGENLNPQGIAITITETISGCPQIPEDLFPKGSALLQNLPSVICIHSLNPLPNEVILDMCAAPGHKTSHIAALMNNQGTLVAIDKNPGRIKKLRKHCSDFNINARIFLSNSTLIFNESSQNRVEDGPPFLSESFDRILLDAPCSALGKRPQFRNDITEKVLLSFVPLQKKLFIQAVNLLKINGCLVYSTCTITLDENEGIVAWALKKFNNLRLVKSKLHIGSPGLGGTTLSTEDLQLLQRFGPNDDSDSIGFFIACFIKK</sequence>